<keyword evidence="1" id="KW-0472">Membrane</keyword>
<organism evidence="2 3">
    <name type="scientific">Mahella australiensis (strain DSM 15567 / CIP 107919 / 50-1 BON)</name>
    <dbReference type="NCBI Taxonomy" id="697281"/>
    <lineage>
        <taxon>Bacteria</taxon>
        <taxon>Bacillati</taxon>
        <taxon>Bacillota</taxon>
        <taxon>Clostridia</taxon>
        <taxon>Thermoanaerobacterales</taxon>
        <taxon>Thermoanaerobacterales Family IV. Incertae Sedis</taxon>
        <taxon>Mahella</taxon>
    </lineage>
</organism>
<evidence type="ECO:0000313" key="3">
    <source>
        <dbReference type="Proteomes" id="UP000008457"/>
    </source>
</evidence>
<dbReference type="AlphaFoldDB" id="F3ZZB3"/>
<feature type="transmembrane region" description="Helical" evidence="1">
    <location>
        <begin position="69"/>
        <end position="89"/>
    </location>
</feature>
<dbReference type="KEGG" id="mas:Mahau_0519"/>
<keyword evidence="3" id="KW-1185">Reference proteome</keyword>
<feature type="transmembrane region" description="Helical" evidence="1">
    <location>
        <begin position="247"/>
        <end position="269"/>
    </location>
</feature>
<feature type="transmembrane region" description="Helical" evidence="1">
    <location>
        <begin position="207"/>
        <end position="227"/>
    </location>
</feature>
<dbReference type="RefSeq" id="WP_013780156.1">
    <property type="nucleotide sequence ID" value="NC_015520.1"/>
</dbReference>
<proteinExistence type="predicted"/>
<keyword evidence="1" id="KW-1133">Transmembrane helix</keyword>
<sequence>MFFRLLNHEFGKLFKRNEFNIALTVEFAMVSVIFIVSCSVLYKSYTSQLMSAYQLWIGYDTSQFNFTKYIYFLFFITLPASIAFSDSYLEDKKEGVINFIVSRCNRGLYIFSKGIAVFVSGFIIAFLPLLIHQIMCMTSVPLFSVSEAATGNPAYDRYYLTAFMLKDLHSANPYLLNVVYMIFDGMFGGSIALLSYSFSFFKNVNRYVVIILPTILFYMENFVSQLMGKPNYSIMNYLYITAGIKNMNIDVFLFAIMLTISASIIIIILNNLSGDEV</sequence>
<evidence type="ECO:0000313" key="2">
    <source>
        <dbReference type="EMBL" id="AEE95723.1"/>
    </source>
</evidence>
<feature type="transmembrane region" description="Helical" evidence="1">
    <location>
        <begin position="110"/>
        <end position="131"/>
    </location>
</feature>
<evidence type="ECO:0008006" key="4">
    <source>
        <dbReference type="Google" id="ProtNLM"/>
    </source>
</evidence>
<accession>F3ZZB3</accession>
<keyword evidence="1" id="KW-0812">Transmembrane</keyword>
<reference evidence="2 3" key="2">
    <citation type="journal article" date="2011" name="Stand. Genomic Sci.">
        <title>Complete genome sequence of Mahella australiensis type strain (50-1 BON).</title>
        <authorList>
            <person name="Sikorski J."/>
            <person name="Teshima H."/>
            <person name="Nolan M."/>
            <person name="Lucas S."/>
            <person name="Hammon N."/>
            <person name="Deshpande S."/>
            <person name="Cheng J.F."/>
            <person name="Pitluck S."/>
            <person name="Liolios K."/>
            <person name="Pagani I."/>
            <person name="Ivanova N."/>
            <person name="Huntemann M."/>
            <person name="Mavromatis K."/>
            <person name="Ovchinikova G."/>
            <person name="Pati A."/>
            <person name="Tapia R."/>
            <person name="Han C."/>
            <person name="Goodwin L."/>
            <person name="Chen A."/>
            <person name="Palaniappan K."/>
            <person name="Land M."/>
            <person name="Hauser L."/>
            <person name="Ngatchou-Djao O.D."/>
            <person name="Rohde M."/>
            <person name="Pukall R."/>
            <person name="Spring S."/>
            <person name="Abt B."/>
            <person name="Goker M."/>
            <person name="Detter J.C."/>
            <person name="Woyke T."/>
            <person name="Bristow J."/>
            <person name="Markowitz V."/>
            <person name="Hugenholtz P."/>
            <person name="Eisen J.A."/>
            <person name="Kyrpides N.C."/>
            <person name="Klenk H.P."/>
            <person name="Lapidus A."/>
        </authorList>
    </citation>
    <scope>NUCLEOTIDE SEQUENCE [LARGE SCALE GENOMIC DNA]</scope>
    <source>
        <strain evidence="3">DSM 15567 / CIP 107919 / 50-1 BON</strain>
    </source>
</reference>
<dbReference type="EMBL" id="CP002360">
    <property type="protein sequence ID" value="AEE95723.1"/>
    <property type="molecule type" value="Genomic_DNA"/>
</dbReference>
<protein>
    <recommendedName>
        <fullName evidence="4">ABC-2 family transporter protein</fullName>
    </recommendedName>
</protein>
<name>F3ZZB3_MAHA5</name>
<reference evidence="3" key="1">
    <citation type="submission" date="2010-11" db="EMBL/GenBank/DDBJ databases">
        <title>The complete genome of Mahella australiensis DSM 15567.</title>
        <authorList>
            <consortium name="US DOE Joint Genome Institute (JGI-PGF)"/>
            <person name="Lucas S."/>
            <person name="Copeland A."/>
            <person name="Lapidus A."/>
            <person name="Bruce D."/>
            <person name="Goodwin L."/>
            <person name="Pitluck S."/>
            <person name="Kyrpides N."/>
            <person name="Mavromatis K."/>
            <person name="Pagani I."/>
            <person name="Ivanova N."/>
            <person name="Teshima H."/>
            <person name="Brettin T."/>
            <person name="Detter J.C."/>
            <person name="Han C."/>
            <person name="Tapia R."/>
            <person name="Land M."/>
            <person name="Hauser L."/>
            <person name="Markowitz V."/>
            <person name="Cheng J.-F."/>
            <person name="Hugenholtz P."/>
            <person name="Woyke T."/>
            <person name="Wu D."/>
            <person name="Spring S."/>
            <person name="Pukall R."/>
            <person name="Steenblock K."/>
            <person name="Schneider S."/>
            <person name="Klenk H.-P."/>
            <person name="Eisen J.A."/>
        </authorList>
    </citation>
    <scope>NUCLEOTIDE SEQUENCE [LARGE SCALE GENOMIC DNA]</scope>
    <source>
        <strain evidence="3">DSM 15567 / CIP 107919 / 50-1 BON</strain>
    </source>
</reference>
<gene>
    <name evidence="2" type="ordered locus">Mahau_0519</name>
</gene>
<dbReference type="Proteomes" id="UP000008457">
    <property type="component" value="Chromosome"/>
</dbReference>
<feature type="transmembrane region" description="Helical" evidence="1">
    <location>
        <begin position="174"/>
        <end position="195"/>
    </location>
</feature>
<feature type="transmembrane region" description="Helical" evidence="1">
    <location>
        <begin position="21"/>
        <end position="42"/>
    </location>
</feature>
<dbReference type="eggNOG" id="ENOG5033IFD">
    <property type="taxonomic scope" value="Bacteria"/>
</dbReference>
<evidence type="ECO:0000256" key="1">
    <source>
        <dbReference type="SAM" id="Phobius"/>
    </source>
</evidence>
<dbReference type="OrthoDB" id="2025662at2"/>
<dbReference type="HOGENOM" id="CLU_1003558_0_0_9"/>